<reference evidence="2" key="1">
    <citation type="journal article" date="2013" name="Genome Announc.">
        <title>Draft genome sequence of the basidiomycetous yeast-like fungus Pseudozyma hubeiensis SY62, which produces an abundant amount of the biosurfactant mannosylerythritol lipids.</title>
        <authorList>
            <person name="Konishi M."/>
            <person name="Hatada Y."/>
            <person name="Horiuchi J."/>
        </authorList>
    </citation>
    <scope>NUCLEOTIDE SEQUENCE [LARGE SCALE GENOMIC DNA]</scope>
    <source>
        <strain evidence="2">SY62</strain>
    </source>
</reference>
<dbReference type="OrthoDB" id="10351996at2759"/>
<dbReference type="GO" id="GO:0016740">
    <property type="term" value="F:transferase activity"/>
    <property type="evidence" value="ECO:0007669"/>
    <property type="project" value="UniProtKB-KW"/>
</dbReference>
<dbReference type="HOGENOM" id="CLU_2360648_0_0_1"/>
<dbReference type="RefSeq" id="XP_012187482.1">
    <property type="nucleotide sequence ID" value="XM_012332092.1"/>
</dbReference>
<gene>
    <name evidence="1" type="ORF">PHSY_001463</name>
</gene>
<dbReference type="EMBL" id="DF238778">
    <property type="protein sequence ID" value="GAC93895.1"/>
    <property type="molecule type" value="Genomic_DNA"/>
</dbReference>
<sequence>MVDDSIPYRSALTASILLQLFYFAPTFENGRHQPFRAVATRCKVTTFSLDKKFHDESVRGNGSDGPLHNDIVKRRSEFAVMHKRQKVASIEARTKE</sequence>
<organism evidence="1 2">
    <name type="scientific">Pseudozyma hubeiensis (strain SY62)</name>
    <name type="common">Yeast</name>
    <dbReference type="NCBI Taxonomy" id="1305764"/>
    <lineage>
        <taxon>Eukaryota</taxon>
        <taxon>Fungi</taxon>
        <taxon>Dikarya</taxon>
        <taxon>Basidiomycota</taxon>
        <taxon>Ustilaginomycotina</taxon>
        <taxon>Ustilaginomycetes</taxon>
        <taxon>Ustilaginales</taxon>
        <taxon>Ustilaginaceae</taxon>
        <taxon>Pseudozyma</taxon>
    </lineage>
</organism>
<dbReference type="AlphaFoldDB" id="R9P742"/>
<evidence type="ECO:0000313" key="1">
    <source>
        <dbReference type="EMBL" id="GAC93895.1"/>
    </source>
</evidence>
<accession>R9P742</accession>
<name>R9P742_PSEHS</name>
<protein>
    <submittedName>
        <fullName evidence="1">Glycosyltransferase</fullName>
    </submittedName>
</protein>
<proteinExistence type="predicted"/>
<keyword evidence="2" id="KW-1185">Reference proteome</keyword>
<dbReference type="GeneID" id="24106761"/>
<keyword evidence="1" id="KW-0808">Transferase</keyword>
<dbReference type="Proteomes" id="UP000014071">
    <property type="component" value="Unassembled WGS sequence"/>
</dbReference>
<evidence type="ECO:0000313" key="2">
    <source>
        <dbReference type="Proteomes" id="UP000014071"/>
    </source>
</evidence>